<evidence type="ECO:0000313" key="2">
    <source>
        <dbReference type="EnsemblPlants" id="AUR62022461-RA:cds"/>
    </source>
</evidence>
<dbReference type="OMA" id="NSERVNP"/>
<feature type="compositionally biased region" description="Basic and acidic residues" evidence="1">
    <location>
        <begin position="194"/>
        <end position="209"/>
    </location>
</feature>
<dbReference type="PANTHER" id="PTHR35103">
    <property type="entry name" value="OS06G0115700 PROTEIN"/>
    <property type="match status" value="1"/>
</dbReference>
<dbReference type="Proteomes" id="UP000596660">
    <property type="component" value="Unplaced"/>
</dbReference>
<reference evidence="2" key="2">
    <citation type="submission" date="2021-03" db="UniProtKB">
        <authorList>
            <consortium name="EnsemblPlants"/>
        </authorList>
    </citation>
    <scope>IDENTIFICATION</scope>
</reference>
<evidence type="ECO:0000256" key="1">
    <source>
        <dbReference type="SAM" id="MobiDB-lite"/>
    </source>
</evidence>
<sequence>MVVKMGVHDPLLWRRKHEEDEDENMGQEEAVAMVVPLRPARFYGRSFPRPRFYTDVKFSDERVDPPTPVLDPLMSWANEAHWSMGGLCLNRLRLQGKIEGNVEKLRKQREKSFKMKMENSPLKGIRKVKRNGGMKKRRLVRKLGDDFELVAEANRRTPLKDVSNGVVVSEGGVALRTRSRRSMVLNEEEDEGRYDEKNSKSEKIKEKDVVSVTPKKMSKKNGDKKGLSVTPNGSRSSPRLKQKSN</sequence>
<dbReference type="EnsemblPlants" id="AUR62022461-RA">
    <property type="protein sequence ID" value="AUR62022461-RA:cds"/>
    <property type="gene ID" value="AUR62022461"/>
</dbReference>
<feature type="region of interest" description="Disordered" evidence="1">
    <location>
        <begin position="179"/>
        <end position="245"/>
    </location>
</feature>
<name>A0A803M2L3_CHEQI</name>
<organism evidence="2 3">
    <name type="scientific">Chenopodium quinoa</name>
    <name type="common">Quinoa</name>
    <dbReference type="NCBI Taxonomy" id="63459"/>
    <lineage>
        <taxon>Eukaryota</taxon>
        <taxon>Viridiplantae</taxon>
        <taxon>Streptophyta</taxon>
        <taxon>Embryophyta</taxon>
        <taxon>Tracheophyta</taxon>
        <taxon>Spermatophyta</taxon>
        <taxon>Magnoliopsida</taxon>
        <taxon>eudicotyledons</taxon>
        <taxon>Gunneridae</taxon>
        <taxon>Pentapetalae</taxon>
        <taxon>Caryophyllales</taxon>
        <taxon>Chenopodiaceae</taxon>
        <taxon>Chenopodioideae</taxon>
        <taxon>Atripliceae</taxon>
        <taxon>Chenopodium</taxon>
    </lineage>
</organism>
<reference evidence="2" key="1">
    <citation type="journal article" date="2017" name="Nature">
        <title>The genome of Chenopodium quinoa.</title>
        <authorList>
            <person name="Jarvis D.E."/>
            <person name="Ho Y.S."/>
            <person name="Lightfoot D.J."/>
            <person name="Schmoeckel S.M."/>
            <person name="Li B."/>
            <person name="Borm T.J.A."/>
            <person name="Ohyanagi H."/>
            <person name="Mineta K."/>
            <person name="Michell C.T."/>
            <person name="Saber N."/>
            <person name="Kharbatia N.M."/>
            <person name="Rupper R.R."/>
            <person name="Sharp A.R."/>
            <person name="Dally N."/>
            <person name="Boughton B.A."/>
            <person name="Woo Y.H."/>
            <person name="Gao G."/>
            <person name="Schijlen E.G.W.M."/>
            <person name="Guo X."/>
            <person name="Momin A.A."/>
            <person name="Negrao S."/>
            <person name="Al-Babili S."/>
            <person name="Gehring C."/>
            <person name="Roessner U."/>
            <person name="Jung C."/>
            <person name="Murphy K."/>
            <person name="Arold S.T."/>
            <person name="Gojobori T."/>
            <person name="van der Linden C.G."/>
            <person name="van Loo E.N."/>
            <person name="Jellen E.N."/>
            <person name="Maughan P.J."/>
            <person name="Tester M."/>
        </authorList>
    </citation>
    <scope>NUCLEOTIDE SEQUENCE [LARGE SCALE GENOMIC DNA]</scope>
    <source>
        <strain evidence="2">cv. PI 614886</strain>
    </source>
</reference>
<evidence type="ECO:0000313" key="3">
    <source>
        <dbReference type="Proteomes" id="UP000596660"/>
    </source>
</evidence>
<dbReference type="AlphaFoldDB" id="A0A803M2L3"/>
<protein>
    <submittedName>
        <fullName evidence="2">Uncharacterized protein</fullName>
    </submittedName>
</protein>
<dbReference type="PANTHER" id="PTHR35103:SF1">
    <property type="entry name" value="OS06G0115700 PROTEIN"/>
    <property type="match status" value="1"/>
</dbReference>
<dbReference type="Gramene" id="AUR62022461-RA">
    <property type="protein sequence ID" value="AUR62022461-RA:cds"/>
    <property type="gene ID" value="AUR62022461"/>
</dbReference>
<keyword evidence="3" id="KW-1185">Reference proteome</keyword>
<accession>A0A803M2L3</accession>
<proteinExistence type="predicted"/>